<feature type="domain" description="C2H2-type" evidence="6">
    <location>
        <begin position="66"/>
        <end position="93"/>
    </location>
</feature>
<dbReference type="EMBL" id="LR900256">
    <property type="protein sequence ID" value="CAD7244922.1"/>
    <property type="molecule type" value="Genomic_DNA"/>
</dbReference>
<organism evidence="7">
    <name type="scientific">Darwinula stevensoni</name>
    <dbReference type="NCBI Taxonomy" id="69355"/>
    <lineage>
        <taxon>Eukaryota</taxon>
        <taxon>Metazoa</taxon>
        <taxon>Ecdysozoa</taxon>
        <taxon>Arthropoda</taxon>
        <taxon>Crustacea</taxon>
        <taxon>Oligostraca</taxon>
        <taxon>Ostracoda</taxon>
        <taxon>Podocopa</taxon>
        <taxon>Podocopida</taxon>
        <taxon>Darwinulocopina</taxon>
        <taxon>Darwinuloidea</taxon>
        <taxon>Darwinulidae</taxon>
        <taxon>Darwinula</taxon>
    </lineage>
</organism>
<feature type="domain" description="C2H2-type" evidence="6">
    <location>
        <begin position="564"/>
        <end position="591"/>
    </location>
</feature>
<dbReference type="PROSITE" id="PS50157">
    <property type="entry name" value="ZINC_FINGER_C2H2_2"/>
    <property type="match status" value="7"/>
</dbReference>
<dbReference type="PROSITE" id="PS00028">
    <property type="entry name" value="ZINC_FINGER_C2H2_1"/>
    <property type="match status" value="8"/>
</dbReference>
<keyword evidence="2" id="KW-0677">Repeat</keyword>
<proteinExistence type="predicted"/>
<dbReference type="AlphaFoldDB" id="A0A7R9A6K5"/>
<dbReference type="FunFam" id="3.30.160.60:FF:000446">
    <property type="entry name" value="Zinc finger protein"/>
    <property type="match status" value="1"/>
</dbReference>
<dbReference type="GO" id="GO:0000977">
    <property type="term" value="F:RNA polymerase II transcription regulatory region sequence-specific DNA binding"/>
    <property type="evidence" value="ECO:0007669"/>
    <property type="project" value="TreeGrafter"/>
</dbReference>
<evidence type="ECO:0000256" key="2">
    <source>
        <dbReference type="ARBA" id="ARBA00022737"/>
    </source>
</evidence>
<dbReference type="FunFam" id="3.30.160.60:FF:000110">
    <property type="entry name" value="Zinc finger protein-like"/>
    <property type="match status" value="1"/>
</dbReference>
<dbReference type="Proteomes" id="UP000677054">
    <property type="component" value="Unassembled WGS sequence"/>
</dbReference>
<feature type="domain" description="C2H2-type" evidence="6">
    <location>
        <begin position="38"/>
        <end position="65"/>
    </location>
</feature>
<dbReference type="InterPro" id="IPR013087">
    <property type="entry name" value="Znf_C2H2_type"/>
</dbReference>
<evidence type="ECO:0000256" key="5">
    <source>
        <dbReference type="PROSITE-ProRule" id="PRU00042"/>
    </source>
</evidence>
<keyword evidence="8" id="KW-1185">Reference proteome</keyword>
<feature type="domain" description="C2H2-type" evidence="6">
    <location>
        <begin position="94"/>
        <end position="122"/>
    </location>
</feature>
<dbReference type="FunFam" id="3.30.160.60:FF:000100">
    <property type="entry name" value="Zinc finger 45-like"/>
    <property type="match status" value="2"/>
</dbReference>
<feature type="domain" description="C2H2-type" evidence="6">
    <location>
        <begin position="536"/>
        <end position="563"/>
    </location>
</feature>
<dbReference type="OrthoDB" id="8117402at2759"/>
<dbReference type="Gene3D" id="3.30.160.60">
    <property type="entry name" value="Classic Zinc Finger"/>
    <property type="match status" value="7"/>
</dbReference>
<dbReference type="FunFam" id="3.30.160.60:FF:000557">
    <property type="entry name" value="zinc finger and SCAN domain-containing protein 29"/>
    <property type="match status" value="1"/>
</dbReference>
<reference evidence="7" key="1">
    <citation type="submission" date="2020-11" db="EMBL/GenBank/DDBJ databases">
        <authorList>
            <person name="Tran Van P."/>
        </authorList>
    </citation>
    <scope>NUCLEOTIDE SEQUENCE</scope>
</reference>
<dbReference type="SMART" id="SM00355">
    <property type="entry name" value="ZnF_C2H2"/>
    <property type="match status" value="11"/>
</dbReference>
<evidence type="ECO:0000313" key="7">
    <source>
        <dbReference type="EMBL" id="CAD7244922.1"/>
    </source>
</evidence>
<keyword evidence="4" id="KW-0862">Zinc</keyword>
<protein>
    <recommendedName>
        <fullName evidence="6">C2H2-type domain-containing protein</fullName>
    </recommendedName>
</protein>
<evidence type="ECO:0000259" key="6">
    <source>
        <dbReference type="PROSITE" id="PS50157"/>
    </source>
</evidence>
<sequence>MDNGVSENYQVSIIREELVETVTDGEVKDEEGHAKKSYSCPYCQKTFKRKFSLDCHVKVHTGAKPYECEVCYKKFSLASNCKKHTLTHLDYRPHQCKFCGKKFSQNGNLLRHVLSIHGKMKGFGMPLVSHPQKTVSASDVPLYIQISEAVKEQEALSQPCALVYTQSVLKMHDEDQNSAFKPLLLTMESDVETSLINAINAVQDELRGELEDLASVQCSRCQQFNTPQCLKEHLSHPFHCDTCGHTFSKKSALIQHESFHSAFRPYACPNCGLSFLETFQKVNHLTKCPGKHGLIRCALCSKAFIHKISCSIHMKTRHAISEGITFIHDDDLADHPLDFETMVAEMQGNVRSDLLSTDKDPIETSEDFNVMVAEMQAKIADQSHSPQGSISSGEVEMIPEVSDENRRPNDHNIELLPEVISKNGLKTVRLGVLCKQLQQQISSSKDTLLGVAAKSVESSNIIQSEHSSMVPVTLSEIPKMNGTYPLVSLLGAPTHSPKHWRPLSKRTRICPICNKVFTKTWGYTCHMRIHTGERPYTCEFCNKSFTTTGNLDKHRVVHTKERKYSCEICGARFTQWGNRERHRRVHSEDLLPCCYCPVKLGSAPLLEEHVMVHHLHSKHMHDEDIH</sequence>
<dbReference type="PANTHER" id="PTHR24409">
    <property type="entry name" value="ZINC FINGER PROTEIN 142"/>
    <property type="match status" value="1"/>
</dbReference>
<feature type="domain" description="C2H2-type" evidence="6">
    <location>
        <begin position="238"/>
        <end position="265"/>
    </location>
</feature>
<evidence type="ECO:0000256" key="3">
    <source>
        <dbReference type="ARBA" id="ARBA00022771"/>
    </source>
</evidence>
<dbReference type="EMBL" id="CAJPEV010000739">
    <property type="protein sequence ID" value="CAG0888110.1"/>
    <property type="molecule type" value="Genomic_DNA"/>
</dbReference>
<dbReference type="GO" id="GO:0000981">
    <property type="term" value="F:DNA-binding transcription factor activity, RNA polymerase II-specific"/>
    <property type="evidence" value="ECO:0007669"/>
    <property type="project" value="TreeGrafter"/>
</dbReference>
<keyword evidence="1" id="KW-0479">Metal-binding</keyword>
<gene>
    <name evidence="7" type="ORF">DSTB1V02_LOCUS4805</name>
</gene>
<dbReference type="GO" id="GO:0005634">
    <property type="term" value="C:nucleus"/>
    <property type="evidence" value="ECO:0007669"/>
    <property type="project" value="TreeGrafter"/>
</dbReference>
<dbReference type="SUPFAM" id="SSF57667">
    <property type="entry name" value="beta-beta-alpha zinc fingers"/>
    <property type="match status" value="5"/>
</dbReference>
<evidence type="ECO:0000256" key="4">
    <source>
        <dbReference type="ARBA" id="ARBA00022833"/>
    </source>
</evidence>
<evidence type="ECO:0000256" key="1">
    <source>
        <dbReference type="ARBA" id="ARBA00022723"/>
    </source>
</evidence>
<dbReference type="Pfam" id="PF00096">
    <property type="entry name" value="zf-C2H2"/>
    <property type="match status" value="3"/>
</dbReference>
<accession>A0A7R9A6K5</accession>
<dbReference type="GO" id="GO:0008270">
    <property type="term" value="F:zinc ion binding"/>
    <property type="evidence" value="ECO:0007669"/>
    <property type="project" value="UniProtKB-KW"/>
</dbReference>
<feature type="domain" description="C2H2-type" evidence="6">
    <location>
        <begin position="508"/>
        <end position="535"/>
    </location>
</feature>
<dbReference type="InterPro" id="IPR036236">
    <property type="entry name" value="Znf_C2H2_sf"/>
</dbReference>
<evidence type="ECO:0000313" key="8">
    <source>
        <dbReference type="Proteomes" id="UP000677054"/>
    </source>
</evidence>
<name>A0A7R9A6K5_9CRUS</name>
<keyword evidence="3 5" id="KW-0863">Zinc-finger</keyword>